<feature type="region of interest" description="Disordered" evidence="2">
    <location>
        <begin position="40"/>
        <end position="77"/>
    </location>
</feature>
<dbReference type="SMART" id="SM00698">
    <property type="entry name" value="MORN"/>
    <property type="match status" value="6"/>
</dbReference>
<dbReference type="RefSeq" id="XP_013759100.1">
    <property type="nucleotide sequence ID" value="XM_013903646.1"/>
</dbReference>
<evidence type="ECO:0000313" key="3">
    <source>
        <dbReference type="EMBL" id="KNC48087.1"/>
    </source>
</evidence>
<reference evidence="3 4" key="1">
    <citation type="submission" date="2010-05" db="EMBL/GenBank/DDBJ databases">
        <title>The Genome Sequence of Thecamonas trahens ATCC 50062.</title>
        <authorList>
            <consortium name="The Broad Institute Genome Sequencing Platform"/>
            <person name="Russ C."/>
            <person name="Cuomo C."/>
            <person name="Shea T."/>
            <person name="Young S.K."/>
            <person name="Zeng Q."/>
            <person name="Koehrsen M."/>
            <person name="Haas B."/>
            <person name="Borodovsky M."/>
            <person name="Guigo R."/>
            <person name="Alvarado L."/>
            <person name="Berlin A."/>
            <person name="Bochicchio J."/>
            <person name="Borenstein D."/>
            <person name="Chapman S."/>
            <person name="Chen Z."/>
            <person name="Freedman E."/>
            <person name="Gellesch M."/>
            <person name="Goldberg J."/>
            <person name="Griggs A."/>
            <person name="Gujja S."/>
            <person name="Heilman E."/>
            <person name="Heiman D."/>
            <person name="Hepburn T."/>
            <person name="Howarth C."/>
            <person name="Jen D."/>
            <person name="Larson L."/>
            <person name="Mehta T."/>
            <person name="Park D."/>
            <person name="Pearson M."/>
            <person name="Roberts A."/>
            <person name="Saif S."/>
            <person name="Shenoy N."/>
            <person name="Sisk P."/>
            <person name="Stolte C."/>
            <person name="Sykes S."/>
            <person name="Thomson T."/>
            <person name="Walk T."/>
            <person name="White J."/>
            <person name="Yandava C."/>
            <person name="Burger G."/>
            <person name="Gray M.W."/>
            <person name="Holland P.W.H."/>
            <person name="King N."/>
            <person name="Lang F.B.F."/>
            <person name="Roger A.J."/>
            <person name="Ruiz-Trillo I."/>
            <person name="Lander E."/>
            <person name="Nusbaum C."/>
        </authorList>
    </citation>
    <scope>NUCLEOTIDE SEQUENCE [LARGE SCALE GENOMIC DNA]</scope>
    <source>
        <strain evidence="3 4">ATCC 50062</strain>
    </source>
</reference>
<evidence type="ECO:0000313" key="4">
    <source>
        <dbReference type="Proteomes" id="UP000054408"/>
    </source>
</evidence>
<dbReference type="SUPFAM" id="SSF82185">
    <property type="entry name" value="Histone H3 K4-specific methyltransferase SET7/9 N-terminal domain"/>
    <property type="match status" value="2"/>
</dbReference>
<dbReference type="STRING" id="461836.A0A0L0D6V3"/>
<keyword evidence="3" id="KW-0969">Cilium</keyword>
<dbReference type="PANTHER" id="PTHR43215">
    <property type="entry name" value="RADIAL SPOKE HEAD 1 HOMOLOG"/>
    <property type="match status" value="1"/>
</dbReference>
<organism evidence="3 4">
    <name type="scientific">Thecamonas trahens ATCC 50062</name>
    <dbReference type="NCBI Taxonomy" id="461836"/>
    <lineage>
        <taxon>Eukaryota</taxon>
        <taxon>Apusozoa</taxon>
        <taxon>Apusomonadida</taxon>
        <taxon>Apusomonadidae</taxon>
        <taxon>Thecamonas</taxon>
    </lineage>
</organism>
<evidence type="ECO:0000256" key="1">
    <source>
        <dbReference type="ARBA" id="ARBA00022737"/>
    </source>
</evidence>
<name>A0A0L0D6V3_THETB</name>
<dbReference type="AlphaFoldDB" id="A0A0L0D6V3"/>
<protein>
    <submittedName>
        <fullName evidence="3">CMRP Flagellar component</fullName>
    </submittedName>
</protein>
<keyword evidence="4" id="KW-1185">Reference proteome</keyword>
<dbReference type="PANTHER" id="PTHR43215:SF14">
    <property type="entry name" value="RADIAL SPOKE HEAD 1 HOMOLOG"/>
    <property type="match status" value="1"/>
</dbReference>
<dbReference type="eggNOG" id="KOG0231">
    <property type="taxonomic scope" value="Eukaryota"/>
</dbReference>
<dbReference type="Proteomes" id="UP000054408">
    <property type="component" value="Unassembled WGS sequence"/>
</dbReference>
<dbReference type="OrthoDB" id="282259at2759"/>
<evidence type="ECO:0000256" key="2">
    <source>
        <dbReference type="SAM" id="MobiDB-lite"/>
    </source>
</evidence>
<keyword evidence="3" id="KW-0282">Flagellum</keyword>
<accession>A0A0L0D6V3</accession>
<sequence>MKYTLDQYEAKQEHEAKSVVERYELERESTLEQQAMVEALASGAVDGKERRARKDDDEWAGDDASLGEQGRRSAKTRLTPLSEALDGRGLYGRYPVRHGTGVHRYTNGSVYEGEWKDDKRDGRGKLVSASGEVYEGEWKADKRHGFGKHVYADGRAYVGPWRRGARHGLGKLVYVDGTAVRDRWVFGKRQYDESVMGEDEAVALDKHHRAVLAQGGRASGSRGDDEEGEQVAGAEIRGGLYTGEMRNGKRHGYGEWVSHSRLTGEVETVYRGEWVNDKREGRGYFRDAAIEYDGEWRAGKRHGKALVTTLSSGQRFKTVWRAGKRVAFKALDAPATPASKPRHSHGTRVFRTGAEYVGELELRSSPAR</sequence>
<dbReference type="Gene3D" id="2.20.110.10">
    <property type="entry name" value="Histone H3 K4-specific methyltransferase SET7/9 N-terminal domain"/>
    <property type="match status" value="3"/>
</dbReference>
<dbReference type="InterPro" id="IPR003409">
    <property type="entry name" value="MORN"/>
</dbReference>
<dbReference type="EMBL" id="GL349449">
    <property type="protein sequence ID" value="KNC48087.1"/>
    <property type="molecule type" value="Genomic_DNA"/>
</dbReference>
<dbReference type="FunFam" id="2.20.110.10:FF:000002">
    <property type="entry name" value="Phosphatidylinositol 4-phosphate 5-kinase 8"/>
    <property type="match status" value="1"/>
</dbReference>
<dbReference type="Pfam" id="PF02493">
    <property type="entry name" value="MORN"/>
    <property type="match status" value="7"/>
</dbReference>
<feature type="compositionally biased region" description="Basic and acidic residues" evidence="2">
    <location>
        <begin position="46"/>
        <end position="56"/>
    </location>
</feature>
<gene>
    <name evidence="3" type="ORF">AMSG_04317</name>
</gene>
<keyword evidence="3" id="KW-0966">Cell projection</keyword>
<dbReference type="GeneID" id="25563867"/>
<keyword evidence="1" id="KW-0677">Repeat</keyword>
<proteinExistence type="predicted"/>